<dbReference type="SUPFAM" id="SSF52833">
    <property type="entry name" value="Thioredoxin-like"/>
    <property type="match status" value="1"/>
</dbReference>
<protein>
    <recommendedName>
        <fullName evidence="1">2-hydroxychromene-2-carboxylate isomerase</fullName>
        <ecNumber evidence="1">5.99.1.4</ecNumber>
    </recommendedName>
</protein>
<feature type="domain" description="DSBA-like thioredoxin" evidence="3">
    <location>
        <begin position="3"/>
        <end position="196"/>
    </location>
</feature>
<dbReference type="GO" id="GO:1901170">
    <property type="term" value="P:naphthalene catabolic process"/>
    <property type="evidence" value="ECO:0007669"/>
    <property type="project" value="InterPro"/>
</dbReference>
<gene>
    <name evidence="4" type="ORF">LPB142_13315</name>
</gene>
<accession>A0A1D9ME72</accession>
<dbReference type="GO" id="GO:0004364">
    <property type="term" value="F:glutathione transferase activity"/>
    <property type="evidence" value="ECO:0007669"/>
    <property type="project" value="TreeGrafter"/>
</dbReference>
<name>A0A1D9ME72_9RHOB</name>
<dbReference type="GO" id="GO:0018845">
    <property type="term" value="F:2-hydroxychromene-2-carboxylate isomerase activity"/>
    <property type="evidence" value="ECO:0007669"/>
    <property type="project" value="UniProtKB-UniRule"/>
</dbReference>
<dbReference type="STRING" id="1850250.LPB142_13315"/>
<evidence type="ECO:0000313" key="4">
    <source>
        <dbReference type="EMBL" id="AOZ70174.1"/>
    </source>
</evidence>
<dbReference type="InterPro" id="IPR001853">
    <property type="entry name" value="DSBA-like_thioredoxin_dom"/>
</dbReference>
<dbReference type="InterPro" id="IPR051924">
    <property type="entry name" value="GST_Kappa/NadH"/>
</dbReference>
<evidence type="ECO:0000259" key="3">
    <source>
        <dbReference type="Pfam" id="PF01323"/>
    </source>
</evidence>
<dbReference type="InterPro" id="IPR014440">
    <property type="entry name" value="HCCAis_GSTk"/>
</dbReference>
<dbReference type="Pfam" id="PF01323">
    <property type="entry name" value="DSBA"/>
    <property type="match status" value="1"/>
</dbReference>
<dbReference type="Gene3D" id="3.40.30.10">
    <property type="entry name" value="Glutaredoxin"/>
    <property type="match status" value="1"/>
</dbReference>
<comment type="similarity">
    <text evidence="1">Belongs to the GST superfamily. NadH family.</text>
</comment>
<proteinExistence type="inferred from homology"/>
<comment type="catalytic activity">
    <reaction evidence="1">
        <text>2-hydroxychromene-2-carboxylate = (3E)-4-(2-hydroxyphenyl)-2-oxobut-3-enoate</text>
        <dbReference type="Rhea" id="RHEA:27401"/>
        <dbReference type="ChEBI" id="CHEBI:59350"/>
        <dbReference type="ChEBI" id="CHEBI:59353"/>
        <dbReference type="EC" id="5.99.1.4"/>
    </reaction>
</comment>
<dbReference type="PANTHER" id="PTHR42943:SF2">
    <property type="entry name" value="GLUTATHIONE S-TRANSFERASE KAPPA 1"/>
    <property type="match status" value="1"/>
</dbReference>
<evidence type="ECO:0000256" key="2">
    <source>
        <dbReference type="PIRSR" id="PIRSR006386-1"/>
    </source>
</evidence>
<dbReference type="EMBL" id="CP017781">
    <property type="protein sequence ID" value="AOZ70174.1"/>
    <property type="molecule type" value="Genomic_DNA"/>
</dbReference>
<reference evidence="4 5" key="1">
    <citation type="submission" date="2016-10" db="EMBL/GenBank/DDBJ databases">
        <title>Rhodobacter sp. LPB0142, isolated from sea water.</title>
        <authorList>
            <person name="Kim E."/>
            <person name="Yi H."/>
        </authorList>
    </citation>
    <scope>NUCLEOTIDE SEQUENCE [LARGE SCALE GENOMIC DNA]</scope>
    <source>
        <strain evidence="4 5">LPB0142</strain>
    </source>
</reference>
<evidence type="ECO:0000313" key="5">
    <source>
        <dbReference type="Proteomes" id="UP000176562"/>
    </source>
</evidence>
<dbReference type="EC" id="5.99.1.4" evidence="1"/>
<dbReference type="InterPro" id="IPR044087">
    <property type="entry name" value="NahD-like"/>
</dbReference>
<dbReference type="RefSeq" id="WP_068764934.1">
    <property type="nucleotide sequence ID" value="NZ_CP017781.1"/>
</dbReference>
<dbReference type="InterPro" id="IPR036249">
    <property type="entry name" value="Thioredoxin-like_sf"/>
</dbReference>
<dbReference type="GO" id="GO:0006749">
    <property type="term" value="P:glutathione metabolic process"/>
    <property type="evidence" value="ECO:0007669"/>
    <property type="project" value="TreeGrafter"/>
</dbReference>
<dbReference type="AlphaFoldDB" id="A0A1D9ME72"/>
<dbReference type="PIRSF" id="PIRSF006386">
    <property type="entry name" value="HCCAis_GSTk"/>
    <property type="match status" value="1"/>
</dbReference>
<sequence>MAQIDYFFSVFSPWTYLAGNRLEDIAARHGATVTYKPLDLLGLFDRTGGTRPAARHPSRMAYRGQELARWAARLGVPMLAQPTLYPPNPAPASYAIIAAQQAGGGDTGALVQGLARALWVEDRNIAEDEVIRAALTAAGFSGDLVTTGLFTGAMAYEKNLEEAVDRGVFGSPFYIVAETDQRFWGQDRLDFLDAHLGEL</sequence>
<dbReference type="Proteomes" id="UP000176562">
    <property type="component" value="Chromosome"/>
</dbReference>
<dbReference type="GO" id="GO:0004602">
    <property type="term" value="F:glutathione peroxidase activity"/>
    <property type="evidence" value="ECO:0007669"/>
    <property type="project" value="TreeGrafter"/>
</dbReference>
<dbReference type="CDD" id="cd03022">
    <property type="entry name" value="DsbA_HCCA_Iso"/>
    <property type="match status" value="1"/>
</dbReference>
<dbReference type="KEGG" id="rhp:LPB142_13315"/>
<keyword evidence="5" id="KW-1185">Reference proteome</keyword>
<feature type="active site" description="Nucleophile" evidence="2">
    <location>
        <position position="12"/>
    </location>
</feature>
<evidence type="ECO:0000256" key="1">
    <source>
        <dbReference type="PIRNR" id="PIRNR006386"/>
    </source>
</evidence>
<organism evidence="4 5">
    <name type="scientific">Rhodobacter xanthinilyticus</name>
    <dbReference type="NCBI Taxonomy" id="1850250"/>
    <lineage>
        <taxon>Bacteria</taxon>
        <taxon>Pseudomonadati</taxon>
        <taxon>Pseudomonadota</taxon>
        <taxon>Alphaproteobacteria</taxon>
        <taxon>Rhodobacterales</taxon>
        <taxon>Rhodobacter group</taxon>
        <taxon>Rhodobacter</taxon>
    </lineage>
</organism>
<keyword evidence="1 4" id="KW-0413">Isomerase</keyword>
<dbReference type="PANTHER" id="PTHR42943">
    <property type="entry name" value="GLUTATHIONE S-TRANSFERASE KAPPA"/>
    <property type="match status" value="1"/>
</dbReference>